<sequence>MDQQHRAFLSGERPEDVLIYLSDTVVSDGEALSDHGTRVEGGTVLVLPGDRGRSVFEQAVGVPPMTFAGTAMETEGTVLDDCTGGECPNPDPETEHQVQVLLAFAEEQNEDAGGLYAEGDVIHAYADCTCDTTYSDRWVAGDSKP</sequence>
<proteinExistence type="predicted"/>
<dbReference type="EMBL" id="CP096019">
    <property type="protein sequence ID" value="UPM42046.1"/>
    <property type="molecule type" value="Genomic_DNA"/>
</dbReference>
<dbReference type="RefSeq" id="WP_247992724.1">
    <property type="nucleotide sequence ID" value="NZ_CP096019.1"/>
</dbReference>
<dbReference type="GeneID" id="71928121"/>
<accession>A0A8T9ZZS5</accession>
<dbReference type="AlphaFoldDB" id="A0A8T9ZZS5"/>
<organism evidence="1 2">
    <name type="scientific">Halocatena salina</name>
    <dbReference type="NCBI Taxonomy" id="2934340"/>
    <lineage>
        <taxon>Archaea</taxon>
        <taxon>Methanobacteriati</taxon>
        <taxon>Methanobacteriota</taxon>
        <taxon>Stenosarchaea group</taxon>
        <taxon>Halobacteria</taxon>
        <taxon>Halobacteriales</taxon>
        <taxon>Natronomonadaceae</taxon>
        <taxon>Halocatena</taxon>
    </lineage>
</organism>
<evidence type="ECO:0000313" key="2">
    <source>
        <dbReference type="Proteomes" id="UP000831768"/>
    </source>
</evidence>
<evidence type="ECO:0000313" key="1">
    <source>
        <dbReference type="EMBL" id="UPM42046.1"/>
    </source>
</evidence>
<dbReference type="Pfam" id="PF19123">
    <property type="entry name" value="DUF5807"/>
    <property type="match status" value="1"/>
</dbReference>
<gene>
    <name evidence="1" type="ORF">MW046_08700</name>
</gene>
<name>A0A8T9ZZS5_9EURY</name>
<dbReference type="KEGG" id="haad:MW046_08700"/>
<protein>
    <submittedName>
        <fullName evidence="1">DUF5807 family protein</fullName>
    </submittedName>
</protein>
<dbReference type="Proteomes" id="UP000831768">
    <property type="component" value="Chromosome"/>
</dbReference>
<reference evidence="1" key="1">
    <citation type="submission" date="2022-04" db="EMBL/GenBank/DDBJ databases">
        <title>Halocatena sp. nov., isolated from a salt lake.</title>
        <authorList>
            <person name="Cui H.-L."/>
        </authorList>
    </citation>
    <scope>NUCLEOTIDE SEQUENCE</scope>
    <source>
        <strain evidence="1">AD-1</strain>
    </source>
</reference>
<keyword evidence="2" id="KW-1185">Reference proteome</keyword>
<dbReference type="InterPro" id="IPR043830">
    <property type="entry name" value="DUF5807"/>
</dbReference>